<feature type="domain" description="PA14" evidence="3">
    <location>
        <begin position="361"/>
        <end position="508"/>
    </location>
</feature>
<dbReference type="EMBL" id="BTGB01000001">
    <property type="protein sequence ID" value="GMM43954.1"/>
    <property type="molecule type" value="Genomic_DNA"/>
</dbReference>
<accession>A0AAV5QZY3</accession>
<keyword evidence="2" id="KW-0732">Signal</keyword>
<comment type="caution">
    <text evidence="4">The sequence shown here is derived from an EMBL/GenBank/DDBJ whole genome shotgun (WGS) entry which is preliminary data.</text>
</comment>
<dbReference type="AlphaFoldDB" id="A0AAV5QZY3"/>
<gene>
    <name evidence="4" type="ORF">DAPK24_005290</name>
</gene>
<dbReference type="Pfam" id="PF10528">
    <property type="entry name" value="GLEYA"/>
    <property type="match status" value="2"/>
</dbReference>
<reference evidence="4 5" key="1">
    <citation type="journal article" date="2023" name="Elife">
        <title>Identification of key yeast species and microbe-microbe interactions impacting larval growth of Drosophila in the wild.</title>
        <authorList>
            <person name="Mure A."/>
            <person name="Sugiura Y."/>
            <person name="Maeda R."/>
            <person name="Honda K."/>
            <person name="Sakurai N."/>
            <person name="Takahashi Y."/>
            <person name="Watada M."/>
            <person name="Katoh T."/>
            <person name="Gotoh A."/>
            <person name="Gotoh Y."/>
            <person name="Taniguchi I."/>
            <person name="Nakamura K."/>
            <person name="Hayashi T."/>
            <person name="Katayama T."/>
            <person name="Uemura T."/>
            <person name="Hattori Y."/>
        </authorList>
    </citation>
    <scope>NUCLEOTIDE SEQUENCE [LARGE SCALE GENOMIC DNA]</scope>
    <source>
        <strain evidence="4 5">PK-24</strain>
    </source>
</reference>
<dbReference type="InterPro" id="IPR018871">
    <property type="entry name" value="GLEYA_adhesin_domain"/>
</dbReference>
<evidence type="ECO:0000259" key="3">
    <source>
        <dbReference type="PROSITE" id="PS51820"/>
    </source>
</evidence>
<dbReference type="PROSITE" id="PS51820">
    <property type="entry name" value="PA14"/>
    <property type="match status" value="2"/>
</dbReference>
<keyword evidence="5" id="KW-1185">Reference proteome</keyword>
<evidence type="ECO:0000256" key="2">
    <source>
        <dbReference type="SAM" id="SignalP"/>
    </source>
</evidence>
<protein>
    <recommendedName>
        <fullName evidence="3">PA14 domain-containing protein</fullName>
    </recommendedName>
</protein>
<feature type="domain" description="PA14" evidence="3">
    <location>
        <begin position="44"/>
        <end position="220"/>
    </location>
</feature>
<name>A0AAV5QZY3_PICKL</name>
<evidence type="ECO:0000256" key="1">
    <source>
        <dbReference type="SAM" id="MobiDB-lite"/>
    </source>
</evidence>
<organism evidence="4 5">
    <name type="scientific">Pichia kluyveri</name>
    <name type="common">Yeast</name>
    <dbReference type="NCBI Taxonomy" id="36015"/>
    <lineage>
        <taxon>Eukaryota</taxon>
        <taxon>Fungi</taxon>
        <taxon>Dikarya</taxon>
        <taxon>Ascomycota</taxon>
        <taxon>Saccharomycotina</taxon>
        <taxon>Pichiomycetes</taxon>
        <taxon>Pichiales</taxon>
        <taxon>Pichiaceae</taxon>
        <taxon>Pichia</taxon>
    </lineage>
</organism>
<feature type="signal peptide" evidence="2">
    <location>
        <begin position="1"/>
        <end position="21"/>
    </location>
</feature>
<dbReference type="InterPro" id="IPR037524">
    <property type="entry name" value="PA14/GLEYA"/>
</dbReference>
<feature type="chain" id="PRO_5043405824" description="PA14 domain-containing protein" evidence="2">
    <location>
        <begin position="22"/>
        <end position="508"/>
    </location>
</feature>
<proteinExistence type="predicted"/>
<evidence type="ECO:0000313" key="5">
    <source>
        <dbReference type="Proteomes" id="UP001378960"/>
    </source>
</evidence>
<feature type="region of interest" description="Disordered" evidence="1">
    <location>
        <begin position="320"/>
        <end position="339"/>
    </location>
</feature>
<evidence type="ECO:0000313" key="4">
    <source>
        <dbReference type="EMBL" id="GMM43954.1"/>
    </source>
</evidence>
<dbReference type="Gene3D" id="2.60.120.1560">
    <property type="match status" value="2"/>
</dbReference>
<sequence length="508" mass="55923">MFSNFAFSAAILLSLFQTISARRNVWSTTANGLGASIELKDTAATETGFNAKFYSYPALDFIPFWNDDFVADGYSTRQIITSANGITDPNFSFDSNMLNEQVYGLYNIDMFNVLIELKGYFKPKNSGIHRVSVNYLNDGGFIWIGEGAFDSCTQTGMDSTYSDVLLGVRDNGAHSSFVYLEADNYYPIRVVYVNVQNAAVMEFQVIDPTGYVFDTFENVVNFDKSNIQACATVRGANSISVSTSVSFGASTASTEFAEVVQNVPGGQSTYFVENLYLPDPTSTRSTTITGEKSTQYTTTELVTVDNNVVPVELFVDQVTGSTPTNINSETDTSTTSATPFENHVTGKSSATGCLLDIAHLSTTNGFHATFYDYQAFNLYDSQYFANSYTQQRVIGTAHYITDPNYSIGAGFQTIYDDVKIDAGLGYVNQLTGYFYAQEDGIYAFTIKNVNDGAMIWFGNDDAFSCCQPDVIPYNSENGALIYTVGKDVTAFVHFEAGKYYPMRVVLRC</sequence>
<dbReference type="Proteomes" id="UP001378960">
    <property type="component" value="Unassembled WGS sequence"/>
</dbReference>